<evidence type="ECO:0000313" key="2">
    <source>
        <dbReference type="Proteomes" id="UP000074561"/>
    </source>
</evidence>
<keyword evidence="1" id="KW-0456">Lyase</keyword>
<dbReference type="EMBL" id="CP013234">
    <property type="protein sequence ID" value="AMP05182.1"/>
    <property type="molecule type" value="Genomic_DNA"/>
</dbReference>
<evidence type="ECO:0000313" key="1">
    <source>
        <dbReference type="EMBL" id="AMP05182.1"/>
    </source>
</evidence>
<protein>
    <submittedName>
        <fullName evidence="1">Lyase containing HEAT-repeat domain protein</fullName>
    </submittedName>
</protein>
<dbReference type="AlphaFoldDB" id="A0A127Q6B5"/>
<dbReference type="KEGG" id="cpra:CPter91_2836"/>
<dbReference type="SUPFAM" id="SSF48371">
    <property type="entry name" value="ARM repeat"/>
    <property type="match status" value="1"/>
</dbReference>
<sequence>MQEADNSKIRDLLWLNLQESEDDVRGEALMGLAFRKDKRIIPVLLELLDDDCRIFELNAAESIASPLLLERLNTIEKSVAGDDSIDSYWYRCLVDAIAKCSHTHIQEQPSLLGT</sequence>
<gene>
    <name evidence="1" type="ORF">CPter91_2836</name>
</gene>
<dbReference type="GO" id="GO:0016829">
    <property type="term" value="F:lyase activity"/>
    <property type="evidence" value="ECO:0007669"/>
    <property type="project" value="UniProtKB-KW"/>
</dbReference>
<dbReference type="Proteomes" id="UP000074561">
    <property type="component" value="Chromosome"/>
</dbReference>
<organism evidence="1 2">
    <name type="scientific">Collimonas pratensis</name>
    <dbReference type="NCBI Taxonomy" id="279113"/>
    <lineage>
        <taxon>Bacteria</taxon>
        <taxon>Pseudomonadati</taxon>
        <taxon>Pseudomonadota</taxon>
        <taxon>Betaproteobacteria</taxon>
        <taxon>Burkholderiales</taxon>
        <taxon>Oxalobacteraceae</taxon>
        <taxon>Collimonas</taxon>
    </lineage>
</organism>
<accession>A0A127Q6B5</accession>
<dbReference type="STRING" id="279113.CPter91_2836"/>
<dbReference type="InterPro" id="IPR016024">
    <property type="entry name" value="ARM-type_fold"/>
</dbReference>
<dbReference type="PATRIC" id="fig|279113.9.peg.2801"/>
<dbReference type="InterPro" id="IPR011989">
    <property type="entry name" value="ARM-like"/>
</dbReference>
<reference evidence="1 2" key="1">
    <citation type="submission" date="2015-11" db="EMBL/GenBank/DDBJ databases">
        <title>Exploring the genomic traits of fungus-feeding bacterial genus Collimonas.</title>
        <authorList>
            <person name="Song C."/>
            <person name="Schmidt R."/>
            <person name="de Jager V."/>
            <person name="Krzyzanowska D."/>
            <person name="Jongedijk E."/>
            <person name="Cankar K."/>
            <person name="Beekwilder J."/>
            <person name="van Veen A."/>
            <person name="de Boer W."/>
            <person name="van Veen J.A."/>
            <person name="Garbeva P."/>
        </authorList>
    </citation>
    <scope>NUCLEOTIDE SEQUENCE [LARGE SCALE GENOMIC DNA]</scope>
    <source>
        <strain evidence="1 2">Ter91</strain>
    </source>
</reference>
<dbReference type="Gene3D" id="1.25.10.10">
    <property type="entry name" value="Leucine-rich Repeat Variant"/>
    <property type="match status" value="1"/>
</dbReference>
<name>A0A127Q6B5_9BURK</name>
<proteinExistence type="predicted"/>